<gene>
    <name evidence="2" type="ORF">WDK88_32865</name>
</gene>
<reference evidence="2" key="1">
    <citation type="journal article" date="2021" name="Int. J. Syst. Evol. Microbiol.">
        <title>Bradyrhizobium septentrionale sp. nov. (sv. septentrionale) and Bradyrhizobium quebecense sp. nov. (sv. septentrionale) associated with legumes native to Canada possess rearranged symbiosis genes and numerous insertion sequences.</title>
        <authorList>
            <person name="Bromfield E.S.P."/>
            <person name="Cloutier S."/>
        </authorList>
    </citation>
    <scope>NUCLEOTIDE SEQUENCE</scope>
    <source>
        <strain evidence="2">5S5</strain>
    </source>
</reference>
<sequence length="145" mass="16178">MTETVPIDRPPVAKAAVSRRRSAKPATVSASAPAQHLDCSRTYIGKLEAEGVIQRQADGFPLDQSRLAYLRYLRREWQQSPRAEADAAHVAVKTEMLQMRLMEKRRDLVRRSDVDALIDGCWCNPDCTIEPACAVRAAWRSCGPA</sequence>
<evidence type="ECO:0000256" key="1">
    <source>
        <dbReference type="SAM" id="MobiDB-lite"/>
    </source>
</evidence>
<dbReference type="EMBL" id="CP147711">
    <property type="protein sequence ID" value="WXC78166.1"/>
    <property type="molecule type" value="Genomic_DNA"/>
</dbReference>
<accession>A0ABZ2NTB8</accession>
<protein>
    <recommendedName>
        <fullName evidence="4">MerR family transcriptional regulator</fullName>
    </recommendedName>
</protein>
<evidence type="ECO:0000313" key="3">
    <source>
        <dbReference type="Proteomes" id="UP001432046"/>
    </source>
</evidence>
<keyword evidence="3" id="KW-1185">Reference proteome</keyword>
<reference evidence="2" key="2">
    <citation type="submission" date="2024-03" db="EMBL/GenBank/DDBJ databases">
        <authorList>
            <person name="Bromfield E.S.P."/>
            <person name="Cloutier S."/>
        </authorList>
    </citation>
    <scope>NUCLEOTIDE SEQUENCE</scope>
    <source>
        <strain evidence="2">5S5</strain>
    </source>
</reference>
<feature type="region of interest" description="Disordered" evidence="1">
    <location>
        <begin position="1"/>
        <end position="31"/>
    </location>
</feature>
<evidence type="ECO:0000313" key="2">
    <source>
        <dbReference type="EMBL" id="WXC78166.1"/>
    </source>
</evidence>
<dbReference type="Proteomes" id="UP001432046">
    <property type="component" value="Chromosome"/>
</dbReference>
<proteinExistence type="predicted"/>
<dbReference type="RefSeq" id="WP_029085155.1">
    <property type="nucleotide sequence ID" value="NZ_CP147708.1"/>
</dbReference>
<name>A0ABZ2NTB8_9BRAD</name>
<evidence type="ECO:0008006" key="4">
    <source>
        <dbReference type="Google" id="ProtNLM"/>
    </source>
</evidence>
<organism evidence="2 3">
    <name type="scientific">Bradyrhizobium septentrionale</name>
    <dbReference type="NCBI Taxonomy" id="1404411"/>
    <lineage>
        <taxon>Bacteria</taxon>
        <taxon>Pseudomonadati</taxon>
        <taxon>Pseudomonadota</taxon>
        <taxon>Alphaproteobacteria</taxon>
        <taxon>Hyphomicrobiales</taxon>
        <taxon>Nitrobacteraceae</taxon>
        <taxon>Bradyrhizobium</taxon>
    </lineage>
</organism>